<dbReference type="AlphaFoldDB" id="A0A2G3A598"/>
<dbReference type="EMBL" id="AYRZ02000002">
    <property type="protein sequence ID" value="PHT89416.1"/>
    <property type="molecule type" value="Genomic_DNA"/>
</dbReference>
<dbReference type="Proteomes" id="UP000222542">
    <property type="component" value="Unassembled WGS sequence"/>
</dbReference>
<keyword evidence="2" id="KW-1185">Reference proteome</keyword>
<name>A0A2G3A598_CAPAN</name>
<protein>
    <recommendedName>
        <fullName evidence="3">Protein kinase domain-containing protein</fullName>
    </recommendedName>
</protein>
<reference evidence="1 2" key="1">
    <citation type="journal article" date="2014" name="Nat. Genet.">
        <title>Genome sequence of the hot pepper provides insights into the evolution of pungency in Capsicum species.</title>
        <authorList>
            <person name="Kim S."/>
            <person name="Park M."/>
            <person name="Yeom S.I."/>
            <person name="Kim Y.M."/>
            <person name="Lee J.M."/>
            <person name="Lee H.A."/>
            <person name="Seo E."/>
            <person name="Choi J."/>
            <person name="Cheong K."/>
            <person name="Kim K.T."/>
            <person name="Jung K."/>
            <person name="Lee G.W."/>
            <person name="Oh S.K."/>
            <person name="Bae C."/>
            <person name="Kim S.B."/>
            <person name="Lee H.Y."/>
            <person name="Kim S.Y."/>
            <person name="Kim M.S."/>
            <person name="Kang B.C."/>
            <person name="Jo Y.D."/>
            <person name="Yang H.B."/>
            <person name="Jeong H.J."/>
            <person name="Kang W.H."/>
            <person name="Kwon J.K."/>
            <person name="Shin C."/>
            <person name="Lim J.Y."/>
            <person name="Park J.H."/>
            <person name="Huh J.H."/>
            <person name="Kim J.S."/>
            <person name="Kim B.D."/>
            <person name="Cohen O."/>
            <person name="Paran I."/>
            <person name="Suh M.C."/>
            <person name="Lee S.B."/>
            <person name="Kim Y.K."/>
            <person name="Shin Y."/>
            <person name="Noh S.J."/>
            <person name="Park J."/>
            <person name="Seo Y.S."/>
            <person name="Kwon S.Y."/>
            <person name="Kim H.A."/>
            <person name="Park J.M."/>
            <person name="Kim H.J."/>
            <person name="Choi S.B."/>
            <person name="Bosland P.W."/>
            <person name="Reeves G."/>
            <person name="Jo S.H."/>
            <person name="Lee B.W."/>
            <person name="Cho H.T."/>
            <person name="Choi H.S."/>
            <person name="Lee M.S."/>
            <person name="Yu Y."/>
            <person name="Do Choi Y."/>
            <person name="Park B.S."/>
            <person name="van Deynze A."/>
            <person name="Ashrafi H."/>
            <person name="Hill T."/>
            <person name="Kim W.T."/>
            <person name="Pai H.S."/>
            <person name="Ahn H.K."/>
            <person name="Yeam I."/>
            <person name="Giovannoni J.J."/>
            <person name="Rose J.K."/>
            <person name="Sorensen I."/>
            <person name="Lee S.J."/>
            <person name="Kim R.W."/>
            <person name="Choi I.Y."/>
            <person name="Choi B.S."/>
            <person name="Lim J.S."/>
            <person name="Lee Y.H."/>
            <person name="Choi D."/>
        </authorList>
    </citation>
    <scope>NUCLEOTIDE SEQUENCE [LARGE SCALE GENOMIC DNA]</scope>
    <source>
        <strain evidence="2">cv. CM334</strain>
    </source>
</reference>
<evidence type="ECO:0008006" key="3">
    <source>
        <dbReference type="Google" id="ProtNLM"/>
    </source>
</evidence>
<accession>A0A2G3A598</accession>
<dbReference type="PANTHER" id="PTHR12984:SF6">
    <property type="entry name" value="SCY1-LIKE PROTEIN 2"/>
    <property type="match status" value="1"/>
</dbReference>
<sequence>MDISSIMSLHEDSFLDVIWPDAARLVRLRHPGFQAHDKSKNCMAMVTEPLFASPANALGNLDNIDKVAKELKGMADAALLVRLRHPRIVHVVQALDESKNYMDVVVEPSFASTANALGDSNSIDKVPKELKGMENKGNKLKREIR</sequence>
<dbReference type="PANTHER" id="PTHR12984">
    <property type="entry name" value="SCY1-RELATED S/T PROTEIN KINASE-LIKE"/>
    <property type="match status" value="1"/>
</dbReference>
<evidence type="ECO:0000313" key="1">
    <source>
        <dbReference type="EMBL" id="PHT89416.1"/>
    </source>
</evidence>
<dbReference type="STRING" id="4072.A0A2G3A598"/>
<comment type="caution">
    <text evidence="1">The sequence shown here is derived from an EMBL/GenBank/DDBJ whole genome shotgun (WGS) entry which is preliminary data.</text>
</comment>
<organism evidence="1 2">
    <name type="scientific">Capsicum annuum</name>
    <name type="common">Capsicum pepper</name>
    <dbReference type="NCBI Taxonomy" id="4072"/>
    <lineage>
        <taxon>Eukaryota</taxon>
        <taxon>Viridiplantae</taxon>
        <taxon>Streptophyta</taxon>
        <taxon>Embryophyta</taxon>
        <taxon>Tracheophyta</taxon>
        <taxon>Spermatophyta</taxon>
        <taxon>Magnoliopsida</taxon>
        <taxon>eudicotyledons</taxon>
        <taxon>Gunneridae</taxon>
        <taxon>Pentapetalae</taxon>
        <taxon>asterids</taxon>
        <taxon>lamiids</taxon>
        <taxon>Solanales</taxon>
        <taxon>Solanaceae</taxon>
        <taxon>Solanoideae</taxon>
        <taxon>Capsiceae</taxon>
        <taxon>Capsicum</taxon>
    </lineage>
</organism>
<reference evidence="1 2" key="2">
    <citation type="journal article" date="2017" name="Genome Biol.">
        <title>New reference genome sequences of hot pepper reveal the massive evolution of plant disease-resistance genes by retroduplication.</title>
        <authorList>
            <person name="Kim S."/>
            <person name="Park J."/>
            <person name="Yeom S.I."/>
            <person name="Kim Y.M."/>
            <person name="Seo E."/>
            <person name="Kim K.T."/>
            <person name="Kim M.S."/>
            <person name="Lee J.M."/>
            <person name="Cheong K."/>
            <person name="Shin H.S."/>
            <person name="Kim S.B."/>
            <person name="Han K."/>
            <person name="Lee J."/>
            <person name="Park M."/>
            <person name="Lee H.A."/>
            <person name="Lee H.Y."/>
            <person name="Lee Y."/>
            <person name="Oh S."/>
            <person name="Lee J.H."/>
            <person name="Choi E."/>
            <person name="Choi E."/>
            <person name="Lee S.E."/>
            <person name="Jeon J."/>
            <person name="Kim H."/>
            <person name="Choi G."/>
            <person name="Song H."/>
            <person name="Lee J."/>
            <person name="Lee S.C."/>
            <person name="Kwon J.K."/>
            <person name="Lee H.Y."/>
            <person name="Koo N."/>
            <person name="Hong Y."/>
            <person name="Kim R.W."/>
            <person name="Kang W.H."/>
            <person name="Huh J.H."/>
            <person name="Kang B.C."/>
            <person name="Yang T.J."/>
            <person name="Lee Y.H."/>
            <person name="Bennetzen J.L."/>
            <person name="Choi D."/>
        </authorList>
    </citation>
    <scope>NUCLEOTIDE SEQUENCE [LARGE SCALE GENOMIC DNA]</scope>
    <source>
        <strain evidence="2">cv. CM334</strain>
    </source>
</reference>
<dbReference type="Gramene" id="PHT89416">
    <property type="protein sequence ID" value="PHT89416"/>
    <property type="gene ID" value="T459_04529"/>
</dbReference>
<proteinExistence type="predicted"/>
<dbReference type="InterPro" id="IPR051177">
    <property type="entry name" value="CIK-Related_Protein"/>
</dbReference>
<evidence type="ECO:0000313" key="2">
    <source>
        <dbReference type="Proteomes" id="UP000222542"/>
    </source>
</evidence>
<gene>
    <name evidence="1" type="ORF">T459_04529</name>
</gene>